<reference evidence="1 2" key="1">
    <citation type="journal article" date="2013" name="PLoS ONE">
        <title>Genomic and secretomic analyses reveal unique features of the lignocellulolytic enzyme system of Penicillium decumbens.</title>
        <authorList>
            <person name="Liu G."/>
            <person name="Zhang L."/>
            <person name="Wei X."/>
            <person name="Zou G."/>
            <person name="Qin Y."/>
            <person name="Ma L."/>
            <person name="Li J."/>
            <person name="Zheng H."/>
            <person name="Wang S."/>
            <person name="Wang C."/>
            <person name="Xun L."/>
            <person name="Zhao G.-P."/>
            <person name="Zhou Z."/>
            <person name="Qu Y."/>
        </authorList>
    </citation>
    <scope>NUCLEOTIDE SEQUENCE [LARGE SCALE GENOMIC DNA]</scope>
    <source>
        <strain evidence="2">114-2 / CGMCC 5302</strain>
    </source>
</reference>
<proteinExistence type="predicted"/>
<dbReference type="STRING" id="933388.S7ZL94"/>
<dbReference type="AlphaFoldDB" id="S7ZL94"/>
<organism evidence="1 2">
    <name type="scientific">Penicillium oxalicum (strain 114-2 / CGMCC 5302)</name>
    <name type="common">Penicillium decumbens</name>
    <dbReference type="NCBI Taxonomy" id="933388"/>
    <lineage>
        <taxon>Eukaryota</taxon>
        <taxon>Fungi</taxon>
        <taxon>Dikarya</taxon>
        <taxon>Ascomycota</taxon>
        <taxon>Pezizomycotina</taxon>
        <taxon>Eurotiomycetes</taxon>
        <taxon>Eurotiomycetidae</taxon>
        <taxon>Eurotiales</taxon>
        <taxon>Aspergillaceae</taxon>
        <taxon>Penicillium</taxon>
    </lineage>
</organism>
<dbReference type="OrthoDB" id="3344043at2759"/>
<evidence type="ECO:0000313" key="1">
    <source>
        <dbReference type="EMBL" id="EPS31094.1"/>
    </source>
</evidence>
<dbReference type="HOGENOM" id="CLU_2016052_0_0_1"/>
<evidence type="ECO:0000313" key="2">
    <source>
        <dbReference type="Proteomes" id="UP000019376"/>
    </source>
</evidence>
<accession>S7ZL94</accession>
<sequence length="123" mass="13115">MRPHGVNVGPLAPLRGIGVHSQGTPVASQCANPNDVSGVATAYNCPFSFQETVKTAVGVPNSVTIAYFTDSTGVNNNTDGTLVGNWYYYTDMILANMRTARPAALQNDPEVLFRGRVADPEEV</sequence>
<dbReference type="EMBL" id="KB644413">
    <property type="protein sequence ID" value="EPS31094.1"/>
    <property type="molecule type" value="Genomic_DNA"/>
</dbReference>
<keyword evidence="2" id="KW-1185">Reference proteome</keyword>
<dbReference type="Proteomes" id="UP000019376">
    <property type="component" value="Unassembled WGS sequence"/>
</dbReference>
<protein>
    <submittedName>
        <fullName evidence="1">Uncharacterized protein</fullName>
    </submittedName>
</protein>
<gene>
    <name evidence="1" type="ORF">PDE_06049</name>
</gene>
<name>S7ZL94_PENO1</name>